<dbReference type="InterPro" id="IPR010105">
    <property type="entry name" value="TonB_sidphr_rcpt"/>
</dbReference>
<dbReference type="PANTHER" id="PTHR32552">
    <property type="entry name" value="FERRICHROME IRON RECEPTOR-RELATED"/>
    <property type="match status" value="1"/>
</dbReference>
<dbReference type="GO" id="GO:0009279">
    <property type="term" value="C:cell outer membrane"/>
    <property type="evidence" value="ECO:0007669"/>
    <property type="project" value="UniProtKB-SubCell"/>
</dbReference>
<dbReference type="Pfam" id="PF07715">
    <property type="entry name" value="Plug"/>
    <property type="match status" value="1"/>
</dbReference>
<evidence type="ECO:0000313" key="19">
    <source>
        <dbReference type="Proteomes" id="UP000272412"/>
    </source>
</evidence>
<evidence type="ECO:0000259" key="16">
    <source>
        <dbReference type="Pfam" id="PF00593"/>
    </source>
</evidence>
<name>A0A3N4NAS7_9NEIS</name>
<dbReference type="PANTHER" id="PTHR32552:SF68">
    <property type="entry name" value="FERRICHROME OUTER MEMBRANE TRANSPORTER_PHAGE RECEPTOR"/>
    <property type="match status" value="1"/>
</dbReference>
<feature type="domain" description="TonB-dependent receptor-like beta-barrel" evidence="16">
    <location>
        <begin position="220"/>
        <end position="640"/>
    </location>
</feature>
<evidence type="ECO:0000256" key="6">
    <source>
        <dbReference type="ARBA" id="ARBA00022692"/>
    </source>
</evidence>
<comment type="similarity">
    <text evidence="2 14 15">Belongs to the TonB-dependent receptor family.</text>
</comment>
<keyword evidence="7" id="KW-0732">Signal</keyword>
<comment type="caution">
    <text evidence="18">The sequence shown here is derived from an EMBL/GenBank/DDBJ whole genome shotgun (WGS) entry which is preliminary data.</text>
</comment>
<evidence type="ECO:0000256" key="7">
    <source>
        <dbReference type="ARBA" id="ARBA00022729"/>
    </source>
</evidence>
<gene>
    <name evidence="18" type="ORF">EGK74_04720</name>
</gene>
<evidence type="ECO:0000256" key="13">
    <source>
        <dbReference type="ARBA" id="ARBA00023237"/>
    </source>
</evidence>
<evidence type="ECO:0000256" key="4">
    <source>
        <dbReference type="ARBA" id="ARBA00022452"/>
    </source>
</evidence>
<dbReference type="InterPro" id="IPR036942">
    <property type="entry name" value="Beta-barrel_TonB_sf"/>
</dbReference>
<dbReference type="InterPro" id="IPR037066">
    <property type="entry name" value="Plug_dom_sf"/>
</dbReference>
<keyword evidence="13 14" id="KW-0998">Cell outer membrane</keyword>
<dbReference type="Gene3D" id="2.170.130.10">
    <property type="entry name" value="TonB-dependent receptor, plug domain"/>
    <property type="match status" value="1"/>
</dbReference>
<dbReference type="Gene3D" id="2.40.170.20">
    <property type="entry name" value="TonB-dependent receptor, beta-barrel domain"/>
    <property type="match status" value="1"/>
</dbReference>
<dbReference type="NCBIfam" id="TIGR01783">
    <property type="entry name" value="TonB-siderophor"/>
    <property type="match status" value="1"/>
</dbReference>
<keyword evidence="19" id="KW-1185">Reference proteome</keyword>
<keyword evidence="4 14" id="KW-1134">Transmembrane beta strand</keyword>
<dbReference type="AlphaFoldDB" id="A0A3N4NAS7"/>
<dbReference type="PROSITE" id="PS52016">
    <property type="entry name" value="TONB_DEPENDENT_REC_3"/>
    <property type="match status" value="1"/>
</dbReference>
<evidence type="ECO:0000256" key="9">
    <source>
        <dbReference type="ARBA" id="ARBA00023065"/>
    </source>
</evidence>
<keyword evidence="10 15" id="KW-0798">TonB box</keyword>
<accession>A0A3N4NAS7</accession>
<dbReference type="Proteomes" id="UP000272412">
    <property type="component" value="Unassembled WGS sequence"/>
</dbReference>
<evidence type="ECO:0000256" key="14">
    <source>
        <dbReference type="PROSITE-ProRule" id="PRU01360"/>
    </source>
</evidence>
<keyword evidence="9" id="KW-0406">Ion transport</keyword>
<dbReference type="InterPro" id="IPR000531">
    <property type="entry name" value="Beta-barrel_TonB"/>
</dbReference>
<keyword evidence="8" id="KW-0408">Iron</keyword>
<evidence type="ECO:0000256" key="1">
    <source>
        <dbReference type="ARBA" id="ARBA00004571"/>
    </source>
</evidence>
<evidence type="ECO:0000256" key="11">
    <source>
        <dbReference type="ARBA" id="ARBA00023136"/>
    </source>
</evidence>
<dbReference type="CDD" id="cd01347">
    <property type="entry name" value="ligand_gated_channel"/>
    <property type="match status" value="1"/>
</dbReference>
<evidence type="ECO:0000256" key="12">
    <source>
        <dbReference type="ARBA" id="ARBA00023170"/>
    </source>
</evidence>
<dbReference type="OrthoDB" id="127311at2"/>
<dbReference type="InterPro" id="IPR039426">
    <property type="entry name" value="TonB-dep_rcpt-like"/>
</dbReference>
<evidence type="ECO:0000256" key="2">
    <source>
        <dbReference type="ARBA" id="ARBA00009810"/>
    </source>
</evidence>
<sequence>MAAAILGIYAGTVSAADIEQTAELDTVQVVGSAGKIEGLKFKSAQSNAVITHQEIADKAPEKVEDILAYESGARTGQFGTDTKQEWIKIRGFDASVAVDGSPVMKNGFFTVIPNTYGLEAVEVVKGADSLAYGSSETGGLVNLISKRPTRTAQGEVGVRIGTQGRAGVFGDYSGKLAADNSVRYRMVGEVERRKGDFNGKINDYYFAPSLTWDISDQTGLTVLSSISRQQGTPTSVHLPSAGVLYPISGKKTAYGIHYQDSDADYIRRNQYSIGYELNHDFGNGYKFTQNYRYNHQDLDWLGTFAWSTDGVDTAYRGYSYTDGTVNAHTVDNRLSKEWKGNGWKNTLLGGIDYLHSNTGGVNNGFGSVSATNLFTPDNSSSGIVKSGTRYEVKQKQLGFYLRDQFTYGGLVANLGMRHDKAKSDSFSNGTADGYDVSHTSYQGSLMYNFKSGVSPYISYSESFKPVSGTDAYGNGYKPYEGRQYEAGIKYIPSWLDGKLSAAYFDLEEKNALVADASAVQRQIGKRRGKGIEFQADVALNDNLSATLAYTYTDSKQDLSYNQSVRTALIPEHQASAQVKYAFDQGALNGLTLGAGLRYVGSTADEQYSPGYKVPSYTLLDASAQYRFGKNWLAQINATNLTGKKYVAGCDYYCYWGAERSVVGSLRYTF</sequence>
<evidence type="ECO:0000313" key="18">
    <source>
        <dbReference type="EMBL" id="RPD89190.1"/>
    </source>
</evidence>
<feature type="domain" description="TonB-dependent receptor plug" evidence="17">
    <location>
        <begin position="42"/>
        <end position="139"/>
    </location>
</feature>
<organism evidence="18 19">
    <name type="scientific">Neisseria weixii</name>
    <dbReference type="NCBI Taxonomy" id="1853276"/>
    <lineage>
        <taxon>Bacteria</taxon>
        <taxon>Pseudomonadati</taxon>
        <taxon>Pseudomonadota</taxon>
        <taxon>Betaproteobacteria</taxon>
        <taxon>Neisseriales</taxon>
        <taxon>Neisseriaceae</taxon>
        <taxon>Neisseria</taxon>
    </lineage>
</organism>
<evidence type="ECO:0000256" key="3">
    <source>
        <dbReference type="ARBA" id="ARBA00022448"/>
    </source>
</evidence>
<dbReference type="SUPFAM" id="SSF56935">
    <property type="entry name" value="Porins"/>
    <property type="match status" value="1"/>
</dbReference>
<dbReference type="GO" id="GO:0038023">
    <property type="term" value="F:signaling receptor activity"/>
    <property type="evidence" value="ECO:0007669"/>
    <property type="project" value="InterPro"/>
</dbReference>
<evidence type="ECO:0000256" key="8">
    <source>
        <dbReference type="ARBA" id="ARBA00023004"/>
    </source>
</evidence>
<keyword evidence="11 14" id="KW-0472">Membrane</keyword>
<evidence type="ECO:0000259" key="17">
    <source>
        <dbReference type="Pfam" id="PF07715"/>
    </source>
</evidence>
<evidence type="ECO:0000256" key="5">
    <source>
        <dbReference type="ARBA" id="ARBA00022496"/>
    </source>
</evidence>
<dbReference type="EMBL" id="RPFL01000009">
    <property type="protein sequence ID" value="RPD89190.1"/>
    <property type="molecule type" value="Genomic_DNA"/>
</dbReference>
<dbReference type="Pfam" id="PF00593">
    <property type="entry name" value="TonB_dep_Rec_b-barrel"/>
    <property type="match status" value="1"/>
</dbReference>
<dbReference type="InterPro" id="IPR012910">
    <property type="entry name" value="Plug_dom"/>
</dbReference>
<comment type="subcellular location">
    <subcellularLocation>
        <location evidence="1 14">Cell outer membrane</location>
        <topology evidence="1 14">Multi-pass membrane protein</topology>
    </subcellularLocation>
</comment>
<keyword evidence="12 18" id="KW-0675">Receptor</keyword>
<reference evidence="18 19" key="1">
    <citation type="submission" date="2018-11" db="EMBL/GenBank/DDBJ databases">
        <title>Neisseria weixii sp. nov. isolated from the rectal contents of plateau pika (Ochotona cruzoniae).</title>
        <authorList>
            <person name="Zhang G."/>
        </authorList>
    </citation>
    <scope>NUCLEOTIDE SEQUENCE [LARGE SCALE GENOMIC DNA]</scope>
    <source>
        <strain evidence="18 19">10009</strain>
    </source>
</reference>
<dbReference type="GO" id="GO:0015344">
    <property type="term" value="F:siderophore uptake transmembrane transporter activity"/>
    <property type="evidence" value="ECO:0007669"/>
    <property type="project" value="TreeGrafter"/>
</dbReference>
<proteinExistence type="inferred from homology"/>
<protein>
    <submittedName>
        <fullName evidence="18">TonB-dependent siderophore receptor</fullName>
    </submittedName>
</protein>
<evidence type="ECO:0000256" key="10">
    <source>
        <dbReference type="ARBA" id="ARBA00023077"/>
    </source>
</evidence>
<keyword evidence="3 14" id="KW-0813">Transport</keyword>
<evidence type="ECO:0000256" key="15">
    <source>
        <dbReference type="RuleBase" id="RU003357"/>
    </source>
</evidence>
<dbReference type="GO" id="GO:0015891">
    <property type="term" value="P:siderophore transport"/>
    <property type="evidence" value="ECO:0007669"/>
    <property type="project" value="InterPro"/>
</dbReference>
<keyword evidence="6 14" id="KW-0812">Transmembrane</keyword>
<keyword evidence="5" id="KW-0410">Iron transport</keyword>